<comment type="caution">
    <text evidence="2">The sequence shown here is derived from an EMBL/GenBank/DDBJ whole genome shotgun (WGS) entry which is preliminary data.</text>
</comment>
<evidence type="ECO:0000313" key="3">
    <source>
        <dbReference type="Proteomes" id="UP000030832"/>
    </source>
</evidence>
<feature type="transmembrane region" description="Helical" evidence="1">
    <location>
        <begin position="40"/>
        <end position="65"/>
    </location>
</feature>
<dbReference type="Proteomes" id="UP000030832">
    <property type="component" value="Unassembled WGS sequence"/>
</dbReference>
<keyword evidence="1" id="KW-1133">Transmembrane helix</keyword>
<keyword evidence="3" id="KW-1185">Reference proteome</keyword>
<reference evidence="2 3" key="1">
    <citation type="submission" date="2014-09" db="EMBL/GenBank/DDBJ databases">
        <title>Genome sequencing and annotation of Bacillus Okhensis strain Kh10-101T.</title>
        <authorList>
            <person name="Prakash J.S."/>
        </authorList>
    </citation>
    <scope>NUCLEOTIDE SEQUENCE [LARGE SCALE GENOMIC DNA]</scope>
    <source>
        <strain evidence="3">Kh10-101T</strain>
    </source>
</reference>
<keyword evidence="1" id="KW-0472">Membrane</keyword>
<proteinExistence type="predicted"/>
<evidence type="ECO:0000313" key="2">
    <source>
        <dbReference type="EMBL" id="KHF40696.1"/>
    </source>
</evidence>
<dbReference type="InterPro" id="IPR016410">
    <property type="entry name" value="Phage_imm"/>
</dbReference>
<gene>
    <name evidence="2" type="ORF">LQ50_07845</name>
</gene>
<evidence type="ECO:0000256" key="1">
    <source>
        <dbReference type="SAM" id="Phobius"/>
    </source>
</evidence>
<protein>
    <recommendedName>
        <fullName evidence="4">Superinfection immunity protein</fullName>
    </recommendedName>
</protein>
<sequence length="75" mass="8390">MLNFNIGDGILILGSFALLLLILYPVPTLIAFARRKTNKVAITVLNIFAGWTFIGWVIALVWSLMNEKTEVKRVA</sequence>
<organism evidence="2 3">
    <name type="scientific">Halalkalibacter okhensis</name>
    <dbReference type="NCBI Taxonomy" id="333138"/>
    <lineage>
        <taxon>Bacteria</taxon>
        <taxon>Bacillati</taxon>
        <taxon>Bacillota</taxon>
        <taxon>Bacilli</taxon>
        <taxon>Bacillales</taxon>
        <taxon>Bacillaceae</taxon>
        <taxon>Halalkalibacter</taxon>
    </lineage>
</organism>
<feature type="transmembrane region" description="Helical" evidence="1">
    <location>
        <begin position="12"/>
        <end position="33"/>
    </location>
</feature>
<keyword evidence="1" id="KW-0812">Transmembrane</keyword>
<dbReference type="eggNOG" id="ENOG5033BAP">
    <property type="taxonomic scope" value="Bacteria"/>
</dbReference>
<accession>A0A0B0ILZ6</accession>
<dbReference type="EMBL" id="JRJU01000007">
    <property type="protein sequence ID" value="KHF40696.1"/>
    <property type="molecule type" value="Genomic_DNA"/>
</dbReference>
<dbReference type="OrthoDB" id="9814116at2"/>
<evidence type="ECO:0008006" key="4">
    <source>
        <dbReference type="Google" id="ProtNLM"/>
    </source>
</evidence>
<dbReference type="AlphaFoldDB" id="A0A0B0ILZ6"/>
<dbReference type="Pfam" id="PF14373">
    <property type="entry name" value="Imm_superinfect"/>
    <property type="match status" value="1"/>
</dbReference>
<dbReference type="STRING" id="333138.LQ50_07845"/>
<name>A0A0B0ILZ6_9BACI</name>